<comment type="caution">
    <text evidence="2">The sequence shown here is derived from an EMBL/GenBank/DDBJ whole genome shotgun (WGS) entry which is preliminary data.</text>
</comment>
<dbReference type="OrthoDB" id="10546091at2759"/>
<name>A0A1D2MAK9_ORCCI</name>
<sequence>MKQPRLDTIDAQSATGVHPLTIPHVLEKVFQYCNYNDLKTVRQVCSQWHQCSTKSFITRSRLQFRDYLELNDFMENTTDDFTFVGETSNTTLAKDLCSHVRLSGIEFQSWTMLLRPFLLRLSPYLKTFEIDHGRVSHCPSGIEVFLRELALSKTNVETLIITGSHLSYHPREAISHFSVVLLSVKTLNINLTTFTSPRNGYRFFREVLRALPNLESVSCINYPFLSLYTLERVELPVHLNTLHLHLWNGFGIQEFIDRRLPIKNLQINVEVSLGLVNLHTLLQSLSFTLESVELHFMIAKGNAKYNYSHNATSFPSASHLTSLKHLRLVGYWGDLYFLRQLRSLEKIDVQYMQRKIAFPEGVEDEDLLPRRIRKMITFFDENGVYHAL</sequence>
<evidence type="ECO:0000259" key="1">
    <source>
        <dbReference type="Pfam" id="PF00646"/>
    </source>
</evidence>
<organism evidence="2 3">
    <name type="scientific">Orchesella cincta</name>
    <name type="common">Springtail</name>
    <name type="synonym">Podura cincta</name>
    <dbReference type="NCBI Taxonomy" id="48709"/>
    <lineage>
        <taxon>Eukaryota</taxon>
        <taxon>Metazoa</taxon>
        <taxon>Ecdysozoa</taxon>
        <taxon>Arthropoda</taxon>
        <taxon>Hexapoda</taxon>
        <taxon>Collembola</taxon>
        <taxon>Entomobryomorpha</taxon>
        <taxon>Entomobryoidea</taxon>
        <taxon>Orchesellidae</taxon>
        <taxon>Orchesellinae</taxon>
        <taxon>Orchesella</taxon>
    </lineage>
</organism>
<evidence type="ECO:0000313" key="2">
    <source>
        <dbReference type="EMBL" id="ODM89971.1"/>
    </source>
</evidence>
<dbReference type="SUPFAM" id="SSF52058">
    <property type="entry name" value="L domain-like"/>
    <property type="match status" value="1"/>
</dbReference>
<dbReference type="InterPro" id="IPR001810">
    <property type="entry name" value="F-box_dom"/>
</dbReference>
<dbReference type="InterPro" id="IPR036047">
    <property type="entry name" value="F-box-like_dom_sf"/>
</dbReference>
<gene>
    <name evidence="2" type="ORF">Ocin01_16709</name>
</gene>
<dbReference type="Pfam" id="PF00646">
    <property type="entry name" value="F-box"/>
    <property type="match status" value="1"/>
</dbReference>
<dbReference type="SUPFAM" id="SSF81383">
    <property type="entry name" value="F-box domain"/>
    <property type="match status" value="1"/>
</dbReference>
<reference evidence="2 3" key="1">
    <citation type="journal article" date="2016" name="Genome Biol. Evol.">
        <title>Gene Family Evolution Reflects Adaptation to Soil Environmental Stressors in the Genome of the Collembolan Orchesella cincta.</title>
        <authorList>
            <person name="Faddeeva-Vakhrusheva A."/>
            <person name="Derks M.F."/>
            <person name="Anvar S.Y."/>
            <person name="Agamennone V."/>
            <person name="Suring W."/>
            <person name="Smit S."/>
            <person name="van Straalen N.M."/>
            <person name="Roelofs D."/>
        </authorList>
    </citation>
    <scope>NUCLEOTIDE SEQUENCE [LARGE SCALE GENOMIC DNA]</scope>
    <source>
        <tissue evidence="2">Mixed pool</tissue>
    </source>
</reference>
<dbReference type="AlphaFoldDB" id="A0A1D2MAK9"/>
<dbReference type="Proteomes" id="UP000094527">
    <property type="component" value="Unassembled WGS sequence"/>
</dbReference>
<evidence type="ECO:0000313" key="3">
    <source>
        <dbReference type="Proteomes" id="UP000094527"/>
    </source>
</evidence>
<dbReference type="InterPro" id="IPR032675">
    <property type="entry name" value="LRR_dom_sf"/>
</dbReference>
<dbReference type="Gene3D" id="1.20.1280.50">
    <property type="match status" value="1"/>
</dbReference>
<proteinExistence type="predicted"/>
<dbReference type="Gene3D" id="3.80.10.10">
    <property type="entry name" value="Ribonuclease Inhibitor"/>
    <property type="match status" value="1"/>
</dbReference>
<feature type="domain" description="F-box" evidence="1">
    <location>
        <begin position="24"/>
        <end position="55"/>
    </location>
</feature>
<accession>A0A1D2MAK9</accession>
<keyword evidence="3" id="KW-1185">Reference proteome</keyword>
<protein>
    <recommendedName>
        <fullName evidence="1">F-box domain-containing protein</fullName>
    </recommendedName>
</protein>
<dbReference type="CDD" id="cd09917">
    <property type="entry name" value="F-box_SF"/>
    <property type="match status" value="1"/>
</dbReference>
<dbReference type="EMBL" id="LJIJ01002267">
    <property type="protein sequence ID" value="ODM89971.1"/>
    <property type="molecule type" value="Genomic_DNA"/>
</dbReference>